<accession>A0ABQ5S3S9</accession>
<evidence type="ECO:0000256" key="1">
    <source>
        <dbReference type="ARBA" id="ARBA00004141"/>
    </source>
</evidence>
<dbReference type="Pfam" id="PF14159">
    <property type="entry name" value="CAAD"/>
    <property type="match status" value="1"/>
</dbReference>
<dbReference type="InterPro" id="IPR025564">
    <property type="entry name" value="CAAD_dom"/>
</dbReference>
<dbReference type="InterPro" id="IPR033344">
    <property type="entry name" value="CURT1"/>
</dbReference>
<name>A0ABQ5S3S9_9CHLO</name>
<dbReference type="PANTHER" id="PTHR33222">
    <property type="match status" value="1"/>
</dbReference>
<protein>
    <recommendedName>
        <fullName evidence="3">Cyanobacterial aminoacyl-tRNA synthetase CAAD domain-containing protein</fullName>
    </recommendedName>
</protein>
<dbReference type="PANTHER" id="PTHR33222:SF4">
    <property type="entry name" value="PROTEIN CURVATURE THYLAKOID 1A, CHLOROPLASTIC"/>
    <property type="match status" value="1"/>
</dbReference>
<reference evidence="4 5" key="1">
    <citation type="journal article" date="2023" name="IScience">
        <title>Expanded male sex-determining region conserved during the evolution of homothallism in the green alga Volvox.</title>
        <authorList>
            <person name="Yamamoto K."/>
            <person name="Matsuzaki R."/>
            <person name="Mahakham W."/>
            <person name="Heman W."/>
            <person name="Sekimoto H."/>
            <person name="Kawachi M."/>
            <person name="Minakuchi Y."/>
            <person name="Toyoda A."/>
            <person name="Nozaki H."/>
        </authorList>
    </citation>
    <scope>NUCLEOTIDE SEQUENCE [LARGE SCALE GENOMIC DNA]</scope>
    <source>
        <strain evidence="4 5">NIES-4468</strain>
    </source>
</reference>
<keyword evidence="5" id="KW-1185">Reference proteome</keyword>
<proteinExistence type="predicted"/>
<feature type="transmembrane region" description="Helical" evidence="2">
    <location>
        <begin position="103"/>
        <end position="123"/>
    </location>
</feature>
<keyword evidence="2" id="KW-0472">Membrane</keyword>
<comment type="caution">
    <text evidence="4">The sequence shown here is derived from an EMBL/GenBank/DDBJ whole genome shotgun (WGS) entry which is preliminary data.</text>
</comment>
<keyword evidence="2" id="KW-1133">Transmembrane helix</keyword>
<dbReference type="Proteomes" id="UP001165090">
    <property type="component" value="Unassembled WGS sequence"/>
</dbReference>
<evidence type="ECO:0000256" key="2">
    <source>
        <dbReference type="SAM" id="Phobius"/>
    </source>
</evidence>
<sequence length="151" mass="16164">MALVLRSATPLAAAKRRTLHAGRPAIRVQPRMVMTTAAAEPTSALVNENVQKAQAAAVEAWTWVKTKWDATENSEKPAVVAILAGVTVAQIAIGATIDVVDRIPVFSTLLQLVGLGVTGYYIFRLSADPAERDTIKSSFMDFLDKVTGDAK</sequence>
<evidence type="ECO:0000259" key="3">
    <source>
        <dbReference type="Pfam" id="PF14159"/>
    </source>
</evidence>
<evidence type="ECO:0000313" key="5">
    <source>
        <dbReference type="Proteomes" id="UP001165090"/>
    </source>
</evidence>
<feature type="domain" description="Cyanobacterial aminoacyl-tRNA synthetase CAAD" evidence="3">
    <location>
        <begin position="64"/>
        <end position="148"/>
    </location>
</feature>
<evidence type="ECO:0000313" key="4">
    <source>
        <dbReference type="EMBL" id="GLI64562.1"/>
    </source>
</evidence>
<dbReference type="EMBL" id="BSDZ01000020">
    <property type="protein sequence ID" value="GLI64562.1"/>
    <property type="molecule type" value="Genomic_DNA"/>
</dbReference>
<organism evidence="4 5">
    <name type="scientific">Volvox africanus</name>
    <dbReference type="NCBI Taxonomy" id="51714"/>
    <lineage>
        <taxon>Eukaryota</taxon>
        <taxon>Viridiplantae</taxon>
        <taxon>Chlorophyta</taxon>
        <taxon>core chlorophytes</taxon>
        <taxon>Chlorophyceae</taxon>
        <taxon>CS clade</taxon>
        <taxon>Chlamydomonadales</taxon>
        <taxon>Volvocaceae</taxon>
        <taxon>Volvox</taxon>
    </lineage>
</organism>
<gene>
    <name evidence="4" type="ORF">VaNZ11_007882</name>
</gene>
<comment type="subcellular location">
    <subcellularLocation>
        <location evidence="1">Membrane</location>
        <topology evidence="1">Multi-pass membrane protein</topology>
    </subcellularLocation>
</comment>
<feature type="transmembrane region" description="Helical" evidence="2">
    <location>
        <begin position="77"/>
        <end position="97"/>
    </location>
</feature>
<keyword evidence="2" id="KW-0812">Transmembrane</keyword>